<sequence>MKSSRMPRCGRPEDDDWCEQQFGRQPPDHPLPGRRPGDIPGRLGLRAYDSEEEDDDRPRFLGTRLIDPRHGGQPGFPPRHTGMSLRSPGAMSEYGGRHGYSSEDEEGDEYPMNRLGAFLNQVRLGGRDPYDYDDPPPPRRLGDGPERGDRRGSDGEGEYCNKGRRDRPVRPPRDGLRGPDGPEEFIPPGMRRLPQREEPRFRPWGISGNRPIGGWPNDDENDELDRTDRLSGIEFLRSIRTPGTGTSRW</sequence>
<organism evidence="2 3">
    <name type="scientific">Didymella exigua CBS 183.55</name>
    <dbReference type="NCBI Taxonomy" id="1150837"/>
    <lineage>
        <taxon>Eukaryota</taxon>
        <taxon>Fungi</taxon>
        <taxon>Dikarya</taxon>
        <taxon>Ascomycota</taxon>
        <taxon>Pezizomycotina</taxon>
        <taxon>Dothideomycetes</taxon>
        <taxon>Pleosporomycetidae</taxon>
        <taxon>Pleosporales</taxon>
        <taxon>Pleosporineae</taxon>
        <taxon>Didymellaceae</taxon>
        <taxon>Didymella</taxon>
    </lineage>
</organism>
<gene>
    <name evidence="2" type="ORF">M421DRAFT_393246</name>
</gene>
<dbReference type="EMBL" id="ML978971">
    <property type="protein sequence ID" value="KAF1927670.1"/>
    <property type="molecule type" value="Genomic_DNA"/>
</dbReference>
<dbReference type="RefSeq" id="XP_033447922.1">
    <property type="nucleotide sequence ID" value="XM_033590042.1"/>
</dbReference>
<proteinExistence type="predicted"/>
<dbReference type="AlphaFoldDB" id="A0A6A5RK81"/>
<name>A0A6A5RK81_9PLEO</name>
<reference evidence="2" key="1">
    <citation type="journal article" date="2020" name="Stud. Mycol.">
        <title>101 Dothideomycetes genomes: a test case for predicting lifestyles and emergence of pathogens.</title>
        <authorList>
            <person name="Haridas S."/>
            <person name="Albert R."/>
            <person name="Binder M."/>
            <person name="Bloem J."/>
            <person name="Labutti K."/>
            <person name="Salamov A."/>
            <person name="Andreopoulos B."/>
            <person name="Baker S."/>
            <person name="Barry K."/>
            <person name="Bills G."/>
            <person name="Bluhm B."/>
            <person name="Cannon C."/>
            <person name="Castanera R."/>
            <person name="Culley D."/>
            <person name="Daum C."/>
            <person name="Ezra D."/>
            <person name="Gonzalez J."/>
            <person name="Henrissat B."/>
            <person name="Kuo A."/>
            <person name="Liang C."/>
            <person name="Lipzen A."/>
            <person name="Lutzoni F."/>
            <person name="Magnuson J."/>
            <person name="Mondo S."/>
            <person name="Nolan M."/>
            <person name="Ohm R."/>
            <person name="Pangilinan J."/>
            <person name="Park H.-J."/>
            <person name="Ramirez L."/>
            <person name="Alfaro M."/>
            <person name="Sun H."/>
            <person name="Tritt A."/>
            <person name="Yoshinaga Y."/>
            <person name="Zwiers L.-H."/>
            <person name="Turgeon B."/>
            <person name="Goodwin S."/>
            <person name="Spatafora J."/>
            <person name="Crous P."/>
            <person name="Grigoriev I."/>
        </authorList>
    </citation>
    <scope>NUCLEOTIDE SEQUENCE</scope>
    <source>
        <strain evidence="2">CBS 183.55</strain>
    </source>
</reference>
<evidence type="ECO:0000313" key="3">
    <source>
        <dbReference type="Proteomes" id="UP000800082"/>
    </source>
</evidence>
<protein>
    <submittedName>
        <fullName evidence="2">Uncharacterized protein</fullName>
    </submittedName>
</protein>
<evidence type="ECO:0000256" key="1">
    <source>
        <dbReference type="SAM" id="MobiDB-lite"/>
    </source>
</evidence>
<accession>A0A6A5RK81</accession>
<feature type="region of interest" description="Disordered" evidence="1">
    <location>
        <begin position="1"/>
        <end position="225"/>
    </location>
</feature>
<evidence type="ECO:0000313" key="2">
    <source>
        <dbReference type="EMBL" id="KAF1927670.1"/>
    </source>
</evidence>
<dbReference type="GeneID" id="54347696"/>
<feature type="non-terminal residue" evidence="2">
    <location>
        <position position="1"/>
    </location>
</feature>
<feature type="compositionally biased region" description="Basic and acidic residues" evidence="1">
    <location>
        <begin position="125"/>
        <end position="177"/>
    </location>
</feature>
<keyword evidence="3" id="KW-1185">Reference proteome</keyword>
<dbReference type="Proteomes" id="UP000800082">
    <property type="component" value="Unassembled WGS sequence"/>
</dbReference>